<proteinExistence type="predicted"/>
<dbReference type="SUPFAM" id="SSF141322">
    <property type="entry name" value="NfeD domain-like"/>
    <property type="match status" value="1"/>
</dbReference>
<dbReference type="Proteomes" id="UP000003244">
    <property type="component" value="Unassembled WGS sequence"/>
</dbReference>
<dbReference type="InterPro" id="IPR012340">
    <property type="entry name" value="NA-bd_OB-fold"/>
</dbReference>
<sequence length="150" mass="16126">MFGLSMKVIWVIVAIAFAIGEAATLALTMVWFSIGALCALAVSFFVDSVLVQLLVFAVVSGLLLLIATKKLIRMDRSDEENAWTSIDTNVMAVVGKQGIVLSEINPYKPGLVKVKGEDWTAISQTGETIEVGSEIRVVAVEGVKLLVTKK</sequence>
<evidence type="ECO:0000313" key="7">
    <source>
        <dbReference type="EMBL" id="EFM64340.1"/>
    </source>
</evidence>
<evidence type="ECO:0000256" key="4">
    <source>
        <dbReference type="ARBA" id="ARBA00023136"/>
    </source>
</evidence>
<organism evidence="7 8">
    <name type="scientific">Peptostreptococcus stomatis DSM 17678</name>
    <dbReference type="NCBI Taxonomy" id="596315"/>
    <lineage>
        <taxon>Bacteria</taxon>
        <taxon>Bacillati</taxon>
        <taxon>Bacillota</taxon>
        <taxon>Clostridia</taxon>
        <taxon>Peptostreptococcales</taxon>
        <taxon>Peptostreptococcaceae</taxon>
        <taxon>Peptostreptococcus</taxon>
    </lineage>
</organism>
<keyword evidence="4 5" id="KW-0472">Membrane</keyword>
<dbReference type="GeneID" id="84801042"/>
<keyword evidence="2 5" id="KW-0812">Transmembrane</keyword>
<dbReference type="AlphaFoldDB" id="E0E440"/>
<dbReference type="STRING" id="596315.HMPREF0634_0256"/>
<dbReference type="PANTHER" id="PTHR33507:SF3">
    <property type="entry name" value="INNER MEMBRANE PROTEIN YBBJ"/>
    <property type="match status" value="1"/>
</dbReference>
<dbReference type="EMBL" id="ADGQ01000061">
    <property type="protein sequence ID" value="EFM64340.1"/>
    <property type="molecule type" value="Genomic_DNA"/>
</dbReference>
<reference evidence="7 8" key="1">
    <citation type="submission" date="2010-08" db="EMBL/GenBank/DDBJ databases">
        <authorList>
            <person name="Harkins D.M."/>
            <person name="Madupu R."/>
            <person name="Durkin A.S."/>
            <person name="Torralba M."/>
            <person name="Methe B."/>
            <person name="Sutton G.G."/>
            <person name="Nelson K.E."/>
        </authorList>
    </citation>
    <scope>NUCLEOTIDE SEQUENCE [LARGE SCALE GENOMIC DNA]</scope>
    <source>
        <strain evidence="7 8">DSM 17678</strain>
    </source>
</reference>
<name>E0E440_9FIRM</name>
<evidence type="ECO:0000259" key="6">
    <source>
        <dbReference type="Pfam" id="PF01957"/>
    </source>
</evidence>
<dbReference type="GO" id="GO:0005886">
    <property type="term" value="C:plasma membrane"/>
    <property type="evidence" value="ECO:0007669"/>
    <property type="project" value="TreeGrafter"/>
</dbReference>
<comment type="subcellular location">
    <subcellularLocation>
        <location evidence="1">Membrane</location>
        <topology evidence="1">Multi-pass membrane protein</topology>
    </subcellularLocation>
</comment>
<accession>E0E440</accession>
<gene>
    <name evidence="7" type="primary">nfeD</name>
    <name evidence="7" type="ORF">HMPREF0634_0256</name>
</gene>
<dbReference type="eggNOG" id="COG1585">
    <property type="taxonomic scope" value="Bacteria"/>
</dbReference>
<dbReference type="RefSeq" id="WP_007790245.1">
    <property type="nucleotide sequence ID" value="NZ_ADGQ01000061.1"/>
</dbReference>
<keyword evidence="8" id="KW-1185">Reference proteome</keyword>
<feature type="transmembrane region" description="Helical" evidence="5">
    <location>
        <begin position="34"/>
        <end position="67"/>
    </location>
</feature>
<dbReference type="InterPro" id="IPR002810">
    <property type="entry name" value="NfeD-like_C"/>
</dbReference>
<evidence type="ECO:0000256" key="3">
    <source>
        <dbReference type="ARBA" id="ARBA00022989"/>
    </source>
</evidence>
<keyword evidence="3 5" id="KW-1133">Transmembrane helix</keyword>
<comment type="caution">
    <text evidence="7">The sequence shown here is derived from an EMBL/GenBank/DDBJ whole genome shotgun (WGS) entry which is preliminary data.</text>
</comment>
<evidence type="ECO:0000256" key="2">
    <source>
        <dbReference type="ARBA" id="ARBA00022692"/>
    </source>
</evidence>
<dbReference type="Pfam" id="PF01957">
    <property type="entry name" value="NfeD"/>
    <property type="match status" value="1"/>
</dbReference>
<dbReference type="InterPro" id="IPR052165">
    <property type="entry name" value="Membrane_assoc_protease"/>
</dbReference>
<dbReference type="OrthoDB" id="5054at2"/>
<feature type="domain" description="NfeD-like C-terminal" evidence="6">
    <location>
        <begin position="92"/>
        <end position="149"/>
    </location>
</feature>
<evidence type="ECO:0000313" key="8">
    <source>
        <dbReference type="Proteomes" id="UP000003244"/>
    </source>
</evidence>
<dbReference type="Gene3D" id="2.40.50.140">
    <property type="entry name" value="Nucleic acid-binding proteins"/>
    <property type="match status" value="1"/>
</dbReference>
<evidence type="ECO:0000256" key="1">
    <source>
        <dbReference type="ARBA" id="ARBA00004141"/>
    </source>
</evidence>
<evidence type="ECO:0000256" key="5">
    <source>
        <dbReference type="SAM" id="Phobius"/>
    </source>
</evidence>
<protein>
    <submittedName>
        <fullName evidence="7">Nodulation efficiency protein D</fullName>
    </submittedName>
</protein>
<dbReference type="PANTHER" id="PTHR33507">
    <property type="entry name" value="INNER MEMBRANE PROTEIN YBBJ"/>
    <property type="match status" value="1"/>
</dbReference>